<proteinExistence type="predicted"/>
<organism evidence="1 2">
    <name type="scientific">Avena sativa</name>
    <name type="common">Oat</name>
    <dbReference type="NCBI Taxonomy" id="4498"/>
    <lineage>
        <taxon>Eukaryota</taxon>
        <taxon>Viridiplantae</taxon>
        <taxon>Streptophyta</taxon>
        <taxon>Embryophyta</taxon>
        <taxon>Tracheophyta</taxon>
        <taxon>Spermatophyta</taxon>
        <taxon>Magnoliopsida</taxon>
        <taxon>Liliopsida</taxon>
        <taxon>Poales</taxon>
        <taxon>Poaceae</taxon>
        <taxon>BOP clade</taxon>
        <taxon>Pooideae</taxon>
        <taxon>Poodae</taxon>
        <taxon>Poeae</taxon>
        <taxon>Poeae Chloroplast Group 1 (Aveneae type)</taxon>
        <taxon>Aveninae</taxon>
        <taxon>Avena</taxon>
    </lineage>
</organism>
<dbReference type="Proteomes" id="UP001732700">
    <property type="component" value="Chromosome 1C"/>
</dbReference>
<keyword evidence="2" id="KW-1185">Reference proteome</keyword>
<sequence length="214" mass="23649">MEMEVSKGKRKATKAGKRSKTSSRTTTAATVERKEVERERRQHMKQLCAKLSSLIPKENYSSTDTMTQFGSLDEAVKYIQKLKESVNELRQRRNLLQAMAPLRGNGGVSMSTNTTTNGDARSSDLEGGKGVSALVVEVRQHDDSSMDVVLICNANRPVKLHEVITILEEEGAEIVNANHSVAGLKIFHSIHSRAFSSRIGIDVSRVSERLRALV</sequence>
<evidence type="ECO:0000313" key="2">
    <source>
        <dbReference type="Proteomes" id="UP001732700"/>
    </source>
</evidence>
<reference evidence="1" key="2">
    <citation type="submission" date="2025-09" db="UniProtKB">
        <authorList>
            <consortium name="EnsemblPlants"/>
        </authorList>
    </citation>
    <scope>IDENTIFICATION</scope>
</reference>
<evidence type="ECO:0000313" key="1">
    <source>
        <dbReference type="EnsemblPlants" id="AVESA.00010b.r2.1CG0116050.1.CDS"/>
    </source>
</evidence>
<name>A0ACD5TS63_AVESA</name>
<accession>A0ACD5TS63</accession>
<protein>
    <submittedName>
        <fullName evidence="1">Uncharacterized protein</fullName>
    </submittedName>
</protein>
<dbReference type="EnsemblPlants" id="AVESA.00010b.r2.1CG0116050.1">
    <property type="protein sequence ID" value="AVESA.00010b.r2.1CG0116050.1.CDS"/>
    <property type="gene ID" value="AVESA.00010b.r2.1CG0116050"/>
</dbReference>
<reference evidence="1" key="1">
    <citation type="submission" date="2021-05" db="EMBL/GenBank/DDBJ databases">
        <authorList>
            <person name="Scholz U."/>
            <person name="Mascher M."/>
            <person name="Fiebig A."/>
        </authorList>
    </citation>
    <scope>NUCLEOTIDE SEQUENCE [LARGE SCALE GENOMIC DNA]</scope>
</reference>